<dbReference type="Pfam" id="PF05175">
    <property type="entry name" value="MTS"/>
    <property type="match status" value="1"/>
</dbReference>
<dbReference type="PROSITE" id="PS00092">
    <property type="entry name" value="N6_MTASE"/>
    <property type="match status" value="1"/>
</dbReference>
<evidence type="ECO:0000313" key="4">
    <source>
        <dbReference type="EMBL" id="MBF1163781.1"/>
    </source>
</evidence>
<gene>
    <name evidence="4" type="ORF">HXL68_01945</name>
</gene>
<evidence type="ECO:0000256" key="1">
    <source>
        <dbReference type="ARBA" id="ARBA00022603"/>
    </source>
</evidence>
<dbReference type="GO" id="GO:0003676">
    <property type="term" value="F:nucleic acid binding"/>
    <property type="evidence" value="ECO:0007669"/>
    <property type="project" value="InterPro"/>
</dbReference>
<feature type="domain" description="Methyltransferase small" evidence="3">
    <location>
        <begin position="145"/>
        <end position="212"/>
    </location>
</feature>
<dbReference type="EMBL" id="JABZMI010000016">
    <property type="protein sequence ID" value="MBF1163781.1"/>
    <property type="molecule type" value="Genomic_DNA"/>
</dbReference>
<dbReference type="Proteomes" id="UP000718593">
    <property type="component" value="Unassembled WGS sequence"/>
</dbReference>
<dbReference type="GO" id="GO:0008170">
    <property type="term" value="F:N-methyltransferase activity"/>
    <property type="evidence" value="ECO:0007669"/>
    <property type="project" value="UniProtKB-ARBA"/>
</dbReference>
<evidence type="ECO:0000256" key="2">
    <source>
        <dbReference type="ARBA" id="ARBA00022691"/>
    </source>
</evidence>
<comment type="caution">
    <text evidence="4">The sequence shown here is derived from an EMBL/GenBank/DDBJ whole genome shotgun (WGS) entry which is preliminary data.</text>
</comment>
<evidence type="ECO:0000313" key="5">
    <source>
        <dbReference type="Proteomes" id="UP000718593"/>
    </source>
</evidence>
<protein>
    <submittedName>
        <fullName evidence="4">Methyltransferase</fullName>
    </submittedName>
</protein>
<sequence>MQVATDVLAVLSRAEMSGNALKIAEQLDRNMYQRTNKVLEAAGGKWNRKAQAHLFDDDAFTRIDQIILTGQVEVPKDEFNFFPTPPAVVSRLMDIANIRPGMLVLEPEAGRGDIAFACIDAGAIVDCYELMQANFDFLASSGRFNSVHHMDFLEATPEPIYDRIVMNPPFLKQADIKHVQHALRFLKPDGLLTSVMSAGVSFRDNRLTQDFRDLIRARGGDIEALPEGAFKASGTMVNTIIATIPGGA</sequence>
<dbReference type="Gene3D" id="3.40.50.150">
    <property type="entry name" value="Vaccinia Virus protein VP39"/>
    <property type="match status" value="1"/>
</dbReference>
<evidence type="ECO:0000259" key="3">
    <source>
        <dbReference type="Pfam" id="PF05175"/>
    </source>
</evidence>
<name>A0A930BR41_9RHOO</name>
<reference evidence="4" key="1">
    <citation type="submission" date="2020-04" db="EMBL/GenBank/DDBJ databases">
        <title>Deep metagenomics examines the oral microbiome during advanced dental caries in children, revealing novel taxa and co-occurrences with host molecules.</title>
        <authorList>
            <person name="Baker J.L."/>
            <person name="Morton J.T."/>
            <person name="Dinis M."/>
            <person name="Alvarez R."/>
            <person name="Tran N.C."/>
            <person name="Knight R."/>
            <person name="Edlund A."/>
        </authorList>
    </citation>
    <scope>NUCLEOTIDE SEQUENCE</scope>
    <source>
        <strain evidence="4">JCVI_32_bin.24</strain>
    </source>
</reference>
<organism evidence="4 5">
    <name type="scientific">Dechloromonas agitata</name>
    <dbReference type="NCBI Taxonomy" id="73030"/>
    <lineage>
        <taxon>Bacteria</taxon>
        <taxon>Pseudomonadati</taxon>
        <taxon>Pseudomonadota</taxon>
        <taxon>Betaproteobacteria</taxon>
        <taxon>Rhodocyclales</taxon>
        <taxon>Azonexaceae</taxon>
        <taxon>Dechloromonas</taxon>
    </lineage>
</organism>
<dbReference type="PRINTS" id="PR00507">
    <property type="entry name" value="N12N6MTFRASE"/>
</dbReference>
<dbReference type="InterPro" id="IPR007848">
    <property type="entry name" value="Small_mtfrase_dom"/>
</dbReference>
<dbReference type="GO" id="GO:0008757">
    <property type="term" value="F:S-adenosylmethionine-dependent methyltransferase activity"/>
    <property type="evidence" value="ECO:0007669"/>
    <property type="project" value="UniProtKB-ARBA"/>
</dbReference>
<dbReference type="AlphaFoldDB" id="A0A930BR41"/>
<keyword evidence="1 4" id="KW-0808">Transferase</keyword>
<keyword evidence="2" id="KW-0949">S-adenosyl-L-methionine</keyword>
<dbReference type="GO" id="GO:0032259">
    <property type="term" value="P:methylation"/>
    <property type="evidence" value="ECO:0007669"/>
    <property type="project" value="UniProtKB-KW"/>
</dbReference>
<keyword evidence="1 4" id="KW-0489">Methyltransferase</keyword>
<dbReference type="InterPro" id="IPR029063">
    <property type="entry name" value="SAM-dependent_MTases_sf"/>
</dbReference>
<proteinExistence type="predicted"/>
<dbReference type="SUPFAM" id="SSF53335">
    <property type="entry name" value="S-adenosyl-L-methionine-dependent methyltransferases"/>
    <property type="match status" value="1"/>
</dbReference>
<accession>A0A930BR41</accession>
<dbReference type="InterPro" id="IPR002052">
    <property type="entry name" value="DNA_methylase_N6_adenine_CS"/>
</dbReference>